<dbReference type="InParanoid" id="A0A1I1Y866"/>
<keyword evidence="1" id="KW-0472">Membrane</keyword>
<accession>A0A1I1Y866</accession>
<evidence type="ECO:0000313" key="2">
    <source>
        <dbReference type="EMBL" id="SFE15766.1"/>
    </source>
</evidence>
<dbReference type="EMBL" id="FONA01000007">
    <property type="protein sequence ID" value="SFE15766.1"/>
    <property type="molecule type" value="Genomic_DNA"/>
</dbReference>
<feature type="transmembrane region" description="Helical" evidence="1">
    <location>
        <begin position="12"/>
        <end position="29"/>
    </location>
</feature>
<gene>
    <name evidence="2" type="ORF">SAMN05444380_107111</name>
</gene>
<dbReference type="AlphaFoldDB" id="A0A1I1Y866"/>
<evidence type="ECO:0000313" key="3">
    <source>
        <dbReference type="Proteomes" id="UP000181976"/>
    </source>
</evidence>
<reference evidence="2 3" key="1">
    <citation type="submission" date="2016-10" db="EMBL/GenBank/DDBJ databases">
        <authorList>
            <person name="de Groot N.N."/>
        </authorList>
    </citation>
    <scope>NUCLEOTIDE SEQUENCE [LARGE SCALE GENOMIC DNA]</scope>
    <source>
        <strain evidence="2 3">DSM 19012</strain>
    </source>
</reference>
<evidence type="ECO:0000256" key="1">
    <source>
        <dbReference type="SAM" id="Phobius"/>
    </source>
</evidence>
<organism evidence="2 3">
    <name type="scientific">Thermophagus xiamenensis</name>
    <dbReference type="NCBI Taxonomy" id="385682"/>
    <lineage>
        <taxon>Bacteria</taxon>
        <taxon>Pseudomonadati</taxon>
        <taxon>Bacteroidota</taxon>
        <taxon>Bacteroidia</taxon>
        <taxon>Marinilabiliales</taxon>
        <taxon>Marinilabiliaceae</taxon>
        <taxon>Thermophagus</taxon>
    </lineage>
</organism>
<sequence length="33" mass="3938">MEIIDGKDFNLWLVEEIVVFIWFGMVIPVKTVR</sequence>
<proteinExistence type="predicted"/>
<keyword evidence="1" id="KW-1133">Transmembrane helix</keyword>
<keyword evidence="3" id="KW-1185">Reference proteome</keyword>
<dbReference type="STRING" id="385682.SAMN05444380_107111"/>
<dbReference type="Proteomes" id="UP000181976">
    <property type="component" value="Unassembled WGS sequence"/>
</dbReference>
<keyword evidence="1" id="KW-0812">Transmembrane</keyword>
<name>A0A1I1Y866_9BACT</name>
<protein>
    <submittedName>
        <fullName evidence="2">Uncharacterized protein</fullName>
    </submittedName>
</protein>